<accession>A0A3B0RKU3</accession>
<dbReference type="PANTHER" id="PTHR36303:SF1">
    <property type="entry name" value="2',3'-CYCLIC-NUCLEOTIDE 2'-PHOSPHODIESTERASE"/>
    <property type="match status" value="1"/>
</dbReference>
<dbReference type="InterPro" id="IPR005235">
    <property type="entry name" value="YmdB-like"/>
</dbReference>
<evidence type="ECO:0000313" key="1">
    <source>
        <dbReference type="EMBL" id="VAV85143.1"/>
    </source>
</evidence>
<name>A0A3B0RKU3_9ZZZZ</name>
<organism evidence="1">
    <name type="scientific">hydrothermal vent metagenome</name>
    <dbReference type="NCBI Taxonomy" id="652676"/>
    <lineage>
        <taxon>unclassified sequences</taxon>
        <taxon>metagenomes</taxon>
        <taxon>ecological metagenomes</taxon>
    </lineage>
</organism>
<dbReference type="Pfam" id="PF13277">
    <property type="entry name" value="YmdB"/>
    <property type="match status" value="1"/>
</dbReference>
<dbReference type="PIRSF" id="PIRSF004789">
    <property type="entry name" value="DR1281"/>
    <property type="match status" value="1"/>
</dbReference>
<dbReference type="SUPFAM" id="SSF56300">
    <property type="entry name" value="Metallo-dependent phosphatases"/>
    <property type="match status" value="1"/>
</dbReference>
<dbReference type="NCBIfam" id="TIGR00282">
    <property type="entry name" value="TIGR00282 family metallophosphoesterase"/>
    <property type="match status" value="1"/>
</dbReference>
<dbReference type="Gene3D" id="3.60.21.10">
    <property type="match status" value="1"/>
</dbReference>
<proteinExistence type="predicted"/>
<dbReference type="CDD" id="cd07382">
    <property type="entry name" value="MPP_DR1281"/>
    <property type="match status" value="1"/>
</dbReference>
<dbReference type="InterPro" id="IPR029052">
    <property type="entry name" value="Metallo-depent_PP-like"/>
</dbReference>
<gene>
    <name evidence="1" type="ORF">MNBD_DELTA01-439</name>
</gene>
<dbReference type="GO" id="GO:0004113">
    <property type="term" value="F:2',3'-cyclic-nucleotide 3'-phosphodiesterase activity"/>
    <property type="evidence" value="ECO:0007669"/>
    <property type="project" value="TreeGrafter"/>
</dbReference>
<reference evidence="1" key="1">
    <citation type="submission" date="2018-06" db="EMBL/GenBank/DDBJ databases">
        <authorList>
            <person name="Zhirakovskaya E."/>
        </authorList>
    </citation>
    <scope>NUCLEOTIDE SEQUENCE</scope>
</reference>
<dbReference type="AlphaFoldDB" id="A0A3B0RKU3"/>
<dbReference type="EMBL" id="UOEA01000082">
    <property type="protein sequence ID" value="VAV85143.1"/>
    <property type="molecule type" value="Genomic_DNA"/>
</dbReference>
<sequence length="264" mass="28201">MTETFNIVYIGDVIGRPGRRALGDFMPELLRRYAPQALIANGENAAGGFGITPEVAGELRALGVDVITSGNHIWDKREIIDYIDGDARLLRPLNFPADNPGSGSCILRAPGGVKVGVINVVGRVFMPPVDCPFLAVSARVEMIREETPVIIVDLHAEATSEKVAMAHYLDGRVTAVIGSHTHVQTSDERVLAEGTAAITDAGMTGPMDSVIGVEKDVIVRKFVSGMPERYGVAKKGLEVQGLCVTVDSKTGRAVAVERIKEAIK</sequence>
<dbReference type="PANTHER" id="PTHR36303">
    <property type="entry name" value="2',3'-CYCLIC-NUCLEOTIDE 2'-PHOSPHODIESTERASE"/>
    <property type="match status" value="1"/>
</dbReference>
<protein>
    <submittedName>
        <fullName evidence="1">Uncharacterized protein YmdB</fullName>
    </submittedName>
</protein>